<feature type="transmembrane region" description="Helical" evidence="5">
    <location>
        <begin position="124"/>
        <end position="143"/>
    </location>
</feature>
<feature type="transmembrane region" description="Helical" evidence="5">
    <location>
        <begin position="90"/>
        <end position="112"/>
    </location>
</feature>
<evidence type="ECO:0000313" key="7">
    <source>
        <dbReference type="Proteomes" id="UP000017048"/>
    </source>
</evidence>
<gene>
    <name evidence="6" type="ORF">NCAST_34_04840</name>
</gene>
<dbReference type="SUPFAM" id="SSF144091">
    <property type="entry name" value="Rhomboid-like"/>
    <property type="match status" value="1"/>
</dbReference>
<accession>U5ELU1</accession>
<evidence type="ECO:0008006" key="8">
    <source>
        <dbReference type="Google" id="ProtNLM"/>
    </source>
</evidence>
<dbReference type="InterPro" id="IPR046862">
    <property type="entry name" value="Rhomboid_2"/>
</dbReference>
<keyword evidence="2 5" id="KW-0812">Transmembrane</keyword>
<dbReference type="STRING" id="1824.SAMN05444423_104429"/>
<evidence type="ECO:0000256" key="4">
    <source>
        <dbReference type="ARBA" id="ARBA00023136"/>
    </source>
</evidence>
<evidence type="ECO:0000313" key="6">
    <source>
        <dbReference type="EMBL" id="GAD87356.1"/>
    </source>
</evidence>
<feature type="transmembrane region" description="Helical" evidence="5">
    <location>
        <begin position="149"/>
        <end position="167"/>
    </location>
</feature>
<dbReference type="EMBL" id="BAFO02000034">
    <property type="protein sequence ID" value="GAD87356.1"/>
    <property type="molecule type" value="Genomic_DNA"/>
</dbReference>
<evidence type="ECO:0000256" key="2">
    <source>
        <dbReference type="ARBA" id="ARBA00022692"/>
    </source>
</evidence>
<reference evidence="6 7" key="1">
    <citation type="journal article" date="2014" name="BMC Genomics">
        <title>Genome based analysis of type-I polyketide synthase and nonribosomal peptide synthetase gene clusters in seven strains of five representative Nocardia species.</title>
        <authorList>
            <person name="Komaki H."/>
            <person name="Ichikawa N."/>
            <person name="Hosoyama A."/>
            <person name="Takahashi-Nakaguchi A."/>
            <person name="Matsuzawa T."/>
            <person name="Suzuki K."/>
            <person name="Fujita N."/>
            <person name="Gonoi T."/>
        </authorList>
    </citation>
    <scope>NUCLEOTIDE SEQUENCE [LARGE SCALE GENOMIC DNA]</scope>
    <source>
        <strain evidence="6 7">NBRC 15531</strain>
    </source>
</reference>
<name>U5ELU1_NOCAS</name>
<protein>
    <recommendedName>
        <fullName evidence="8">Peptidase S54 rhomboid domain-containing protein</fullName>
    </recommendedName>
</protein>
<keyword evidence="3 5" id="KW-1133">Transmembrane helix</keyword>
<dbReference type="AlphaFoldDB" id="U5ELU1"/>
<organism evidence="6 7">
    <name type="scientific">Nocardia asteroides NBRC 15531</name>
    <dbReference type="NCBI Taxonomy" id="1110697"/>
    <lineage>
        <taxon>Bacteria</taxon>
        <taxon>Bacillati</taxon>
        <taxon>Actinomycetota</taxon>
        <taxon>Actinomycetes</taxon>
        <taxon>Mycobacteriales</taxon>
        <taxon>Nocardiaceae</taxon>
        <taxon>Nocardia</taxon>
    </lineage>
</organism>
<proteinExistence type="predicted"/>
<comment type="subcellular location">
    <subcellularLocation>
        <location evidence="1">Membrane</location>
        <topology evidence="1">Multi-pass membrane protein</topology>
    </subcellularLocation>
</comment>
<dbReference type="InterPro" id="IPR035952">
    <property type="entry name" value="Rhomboid-like_sf"/>
</dbReference>
<evidence type="ECO:0000256" key="3">
    <source>
        <dbReference type="ARBA" id="ARBA00022989"/>
    </source>
</evidence>
<dbReference type="GO" id="GO:0016020">
    <property type="term" value="C:membrane"/>
    <property type="evidence" value="ECO:0007669"/>
    <property type="project" value="UniProtKB-SubCell"/>
</dbReference>
<keyword evidence="4 5" id="KW-0472">Membrane</keyword>
<evidence type="ECO:0000256" key="1">
    <source>
        <dbReference type="ARBA" id="ARBA00004141"/>
    </source>
</evidence>
<keyword evidence="7" id="KW-1185">Reference proteome</keyword>
<dbReference type="Pfam" id="PF20401">
    <property type="entry name" value="Rhomboid_2"/>
    <property type="match status" value="1"/>
</dbReference>
<feature type="transmembrane region" description="Helical" evidence="5">
    <location>
        <begin position="51"/>
        <end position="70"/>
    </location>
</feature>
<evidence type="ECO:0000256" key="5">
    <source>
        <dbReference type="SAM" id="Phobius"/>
    </source>
</evidence>
<dbReference type="eggNOG" id="ENOG50334X6">
    <property type="taxonomic scope" value="Bacteria"/>
</dbReference>
<comment type="caution">
    <text evidence="6">The sequence shown here is derived from an EMBL/GenBank/DDBJ whole genome shotgun (WGS) entry which is preliminary data.</text>
</comment>
<dbReference type="Proteomes" id="UP000017048">
    <property type="component" value="Unassembled WGS sequence"/>
</dbReference>
<sequence>MWRWLRSAPGTYLWLAVLAVTTLIIHRLTPEEARIWLGSRSTNLHHLGEDPIRVLIGSAFWLDGGGWLGYAVLFTLFHANAERWLGTVRWLLVAVLAHVGATYLSEGVLLWAIRTDIAPDRAVYTLDVGVSYALAGVAAVLAYRLVPRWRLLYILGVLAVVVPPILLNRTFTDIGHASAAAIGFACYPLTRGRGASWDPGLLIGRFRGRSRKTAGK</sequence>
<feature type="transmembrane region" description="Helical" evidence="5">
    <location>
        <begin position="12"/>
        <end position="30"/>
    </location>
</feature>